<dbReference type="EMBL" id="OE000302">
    <property type="protein sequence ID" value="CAD7453312.1"/>
    <property type="molecule type" value="Genomic_DNA"/>
</dbReference>
<reference evidence="1" key="1">
    <citation type="submission" date="2020-11" db="EMBL/GenBank/DDBJ databases">
        <authorList>
            <person name="Tran Van P."/>
        </authorList>
    </citation>
    <scope>NUCLEOTIDE SEQUENCE</scope>
</reference>
<accession>A0A7R9FGZ1</accession>
<evidence type="ECO:0000313" key="1">
    <source>
        <dbReference type="EMBL" id="CAD7453312.1"/>
    </source>
</evidence>
<proteinExistence type="predicted"/>
<organism evidence="1">
    <name type="scientific">Timema tahoe</name>
    <dbReference type="NCBI Taxonomy" id="61484"/>
    <lineage>
        <taxon>Eukaryota</taxon>
        <taxon>Metazoa</taxon>
        <taxon>Ecdysozoa</taxon>
        <taxon>Arthropoda</taxon>
        <taxon>Hexapoda</taxon>
        <taxon>Insecta</taxon>
        <taxon>Pterygota</taxon>
        <taxon>Neoptera</taxon>
        <taxon>Polyneoptera</taxon>
        <taxon>Phasmatodea</taxon>
        <taxon>Timematodea</taxon>
        <taxon>Timematoidea</taxon>
        <taxon>Timematidae</taxon>
        <taxon>Timema</taxon>
    </lineage>
</organism>
<protein>
    <submittedName>
        <fullName evidence="1">Uncharacterized protein</fullName>
    </submittedName>
</protein>
<dbReference type="AlphaFoldDB" id="A0A7R9FGZ1"/>
<gene>
    <name evidence="1" type="ORF">TTEB3V08_LOCUS1459</name>
</gene>
<name>A0A7R9FGZ1_9NEOP</name>
<sequence length="163" mass="18135">MDEVVELTWKEVEEALKRMWKGRAPEVYEFTEIAAAGEMESESASGNALSHERSCSFLSLLHGSNTRCNRSGVNLFLVSLSQAVLELVQSNLAPHLCHRQRCNNSVATLFLYTPEIFWSSRTKHNSVSNIVDVRGTRPVATRLLFPALCVSSLARIAAITDCH</sequence>